<evidence type="ECO:0000259" key="10">
    <source>
        <dbReference type="Pfam" id="PF00759"/>
    </source>
</evidence>
<evidence type="ECO:0000256" key="7">
    <source>
        <dbReference type="ARBA" id="ARBA00023326"/>
    </source>
</evidence>
<feature type="active site" evidence="8">
    <location>
        <position position="557"/>
    </location>
</feature>
<dbReference type="InterPro" id="IPR012341">
    <property type="entry name" value="6hp_glycosidase-like_sf"/>
</dbReference>
<dbReference type="GO" id="GO:0030245">
    <property type="term" value="P:cellulose catabolic process"/>
    <property type="evidence" value="ECO:0007669"/>
    <property type="project" value="UniProtKB-KW"/>
</dbReference>
<dbReference type="AlphaFoldDB" id="B6RB07"/>
<evidence type="ECO:0000256" key="5">
    <source>
        <dbReference type="ARBA" id="ARBA00023277"/>
    </source>
</evidence>
<dbReference type="EMBL" id="EF103351">
    <property type="protein sequence ID" value="ABO26609.1"/>
    <property type="molecule type" value="mRNA"/>
</dbReference>
<dbReference type="InterPro" id="IPR033126">
    <property type="entry name" value="Glyco_hydro_9_Asp/Glu_AS"/>
</dbReference>
<dbReference type="InterPro" id="IPR001701">
    <property type="entry name" value="Glyco_hydro_9"/>
</dbReference>
<dbReference type="GO" id="GO:0008810">
    <property type="term" value="F:cellulase activity"/>
    <property type="evidence" value="ECO:0007669"/>
    <property type="project" value="UniProtKB-EC"/>
</dbReference>
<comment type="similarity">
    <text evidence="2 8 9">Belongs to the glycosyl hydrolase 9 (cellulase E) family.</text>
</comment>
<dbReference type="EC" id="3.2.1.4" evidence="9"/>
<reference evidence="11" key="1">
    <citation type="submission" date="2006-10" db="EMBL/GenBank/DDBJ databases">
        <title>Novel gene discovery from Haliotis discus discus by normalized cDNA library analysis.</title>
        <authorList>
            <person name="Nikapitiya C."/>
            <person name="Kang H.-S."/>
            <person name="Lee J."/>
        </authorList>
    </citation>
    <scope>NUCLEOTIDE SEQUENCE</scope>
</reference>
<keyword evidence="9" id="KW-0732">Signal</keyword>
<evidence type="ECO:0000256" key="6">
    <source>
        <dbReference type="ARBA" id="ARBA00023295"/>
    </source>
</evidence>
<feature type="signal peptide" evidence="9">
    <location>
        <begin position="1"/>
        <end position="17"/>
    </location>
</feature>
<sequence>MQSKILVLVSWMTLVAGDVPVTFSVVWASAEKGSFCVPVARDLHGWRIHLMSSDSITRLDITEASVVTTLNNGREFILENKSWNADEHVGDTICVDFLANTDHRLGVLTGHAYLEGFKRDHSTHLPLTDTVSLSSTPATVRSTHGAANTSGTAGKYDYKEVLGLSILFYDAQRSGKLPANNHVSWRADSSLTDKGDNGEDLTGGWYDAGDMIKFNLPMASATTILSWGFLKWSDAYKTAGQEDHMYDMIKWPLDYFLKCWNPVKKEYYVQVGESSLDSTFWGRPEDLPANLKVFKVTASKPGSDVAGITAAALAAGSVLYQTKDASYGARLLSAAESLYAFATTYRGIYSVSVPAAASAYASTGYNDELCVAAVWLYKATRDKKYLEDAKTYHSSASPWAYSWDDTTVGCQLMLYDMTRDVTYRTEVQRFLTSWKPGGSLPYTPCGMAFRSKWGSLRYDANVAFIALMAAEDGIDQVENRQWALSQLNYILGDNKQHLSFVVGFGSKYPLQPRHGASSCPDQPATCDWSNFHSPGPNPHVLKGALVGGPDGTDTYSDKRSDYVGNEVAVDYNAGFQSTIAGLVHLSTTRWSTCQSYSQVLDFLLKPLM</sequence>
<keyword evidence="4 9" id="KW-0136">Cellulose degradation</keyword>
<dbReference type="Gene3D" id="1.50.10.10">
    <property type="match status" value="1"/>
</dbReference>
<dbReference type="PANTHER" id="PTHR22298">
    <property type="entry name" value="ENDO-1,4-BETA-GLUCANASE"/>
    <property type="match status" value="1"/>
</dbReference>
<name>B6RB07_HALDI</name>
<organism evidence="11">
    <name type="scientific">Haliotis discus discus</name>
    <name type="common">disc abalone</name>
    <dbReference type="NCBI Taxonomy" id="91233"/>
    <lineage>
        <taxon>Eukaryota</taxon>
        <taxon>Metazoa</taxon>
        <taxon>Spiralia</taxon>
        <taxon>Lophotrochozoa</taxon>
        <taxon>Mollusca</taxon>
        <taxon>Gastropoda</taxon>
        <taxon>Vetigastropoda</taxon>
        <taxon>Lepetellida</taxon>
        <taxon>Haliotoidea</taxon>
        <taxon>Haliotidae</taxon>
        <taxon>Haliotis</taxon>
    </lineage>
</organism>
<comment type="catalytic activity">
    <reaction evidence="1 9">
        <text>Endohydrolysis of (1-&gt;4)-beta-D-glucosidic linkages in cellulose, lichenin and cereal beta-D-glucans.</text>
        <dbReference type="EC" id="3.2.1.4"/>
    </reaction>
</comment>
<feature type="chain" id="PRO_5005123658" description="Endoglucanase" evidence="9">
    <location>
        <begin position="18"/>
        <end position="608"/>
    </location>
</feature>
<evidence type="ECO:0000256" key="9">
    <source>
        <dbReference type="RuleBase" id="RU361166"/>
    </source>
</evidence>
<dbReference type="InterPro" id="IPR008928">
    <property type="entry name" value="6-hairpin_glycosidase_sf"/>
</dbReference>
<feature type="domain" description="Glycoside hydrolase family 9" evidence="10">
    <location>
        <begin position="158"/>
        <end position="577"/>
    </location>
</feature>
<keyword evidence="5 8" id="KW-0119">Carbohydrate metabolism</keyword>
<evidence type="ECO:0000256" key="1">
    <source>
        <dbReference type="ARBA" id="ARBA00000966"/>
    </source>
</evidence>
<keyword evidence="6 8" id="KW-0326">Glycosidase</keyword>
<dbReference type="SUPFAM" id="SSF48208">
    <property type="entry name" value="Six-hairpin glycosidases"/>
    <property type="match status" value="1"/>
</dbReference>
<dbReference type="CAZy" id="CBM2">
    <property type="family name" value="Carbohydrate-Binding Module Family 2"/>
</dbReference>
<evidence type="ECO:0000256" key="8">
    <source>
        <dbReference type="PROSITE-ProRule" id="PRU10060"/>
    </source>
</evidence>
<protein>
    <recommendedName>
        <fullName evidence="9">Endoglucanase</fullName>
        <ecNumber evidence="9">3.2.1.4</ecNumber>
    </recommendedName>
</protein>
<proteinExistence type="evidence at transcript level"/>
<keyword evidence="3 8" id="KW-0378">Hydrolase</keyword>
<feature type="active site" evidence="8">
    <location>
        <position position="566"/>
    </location>
</feature>
<dbReference type="CAZy" id="GH9">
    <property type="family name" value="Glycoside Hydrolase Family 9"/>
</dbReference>
<dbReference type="Pfam" id="PF00759">
    <property type="entry name" value="Glyco_hydro_9"/>
    <property type="match status" value="1"/>
</dbReference>
<evidence type="ECO:0000256" key="3">
    <source>
        <dbReference type="ARBA" id="ARBA00022801"/>
    </source>
</evidence>
<evidence type="ECO:0000256" key="4">
    <source>
        <dbReference type="ARBA" id="ARBA00023001"/>
    </source>
</evidence>
<evidence type="ECO:0000256" key="2">
    <source>
        <dbReference type="ARBA" id="ARBA00007072"/>
    </source>
</evidence>
<evidence type="ECO:0000313" key="11">
    <source>
        <dbReference type="EMBL" id="ABO26609.1"/>
    </source>
</evidence>
<dbReference type="PROSITE" id="PS00698">
    <property type="entry name" value="GH9_3"/>
    <property type="match status" value="1"/>
</dbReference>
<keyword evidence="7 8" id="KW-0624">Polysaccharide degradation</keyword>
<accession>B6RB07</accession>